<reference evidence="2" key="1">
    <citation type="journal article" date="2019" name="Int. J. Syst. Evol. Microbiol.">
        <title>The Global Catalogue of Microorganisms (GCM) 10K type strain sequencing project: providing services to taxonomists for standard genome sequencing and annotation.</title>
        <authorList>
            <consortium name="The Broad Institute Genomics Platform"/>
            <consortium name="The Broad Institute Genome Sequencing Center for Infectious Disease"/>
            <person name="Wu L."/>
            <person name="Ma J."/>
        </authorList>
    </citation>
    <scope>NUCLEOTIDE SEQUENCE [LARGE SCALE GENOMIC DNA]</scope>
    <source>
        <strain evidence="2">JCM 30234</strain>
    </source>
</reference>
<dbReference type="EMBL" id="JBHTGR010000001">
    <property type="protein sequence ID" value="MFC7745651.1"/>
    <property type="molecule type" value="Genomic_DNA"/>
</dbReference>
<dbReference type="PROSITE" id="PS51257">
    <property type="entry name" value="PROKAR_LIPOPROTEIN"/>
    <property type="match status" value="1"/>
</dbReference>
<gene>
    <name evidence="1" type="ORF">ACFQU8_00160</name>
</gene>
<name>A0ABW2UPG4_9BACI</name>
<dbReference type="InterPro" id="IPR019076">
    <property type="entry name" value="Spore_lipoprot_YhcN/YlaJ-like"/>
</dbReference>
<dbReference type="RefSeq" id="WP_382357131.1">
    <property type="nucleotide sequence ID" value="NZ_JBHTGR010000001.1"/>
</dbReference>
<dbReference type="Pfam" id="PF09580">
    <property type="entry name" value="Spore_YhcN_YlaJ"/>
    <property type="match status" value="1"/>
</dbReference>
<keyword evidence="2" id="KW-1185">Reference proteome</keyword>
<sequence>MKAVKLLGTIGLICSLCLLIGCTSNQDTSKNDRDVHFNTISTSDLDQSVSNQAKNSLSKLKGLTDINAINTNKQLIVAFETKQRKRLRLTKIQQDVQKKLENEFPKWEVEVSTDKKLVLETEKLEGKLSDNAISRKQLQQKTNHLIKLMNEKT</sequence>
<comment type="caution">
    <text evidence="1">The sequence shown here is derived from an EMBL/GenBank/DDBJ whole genome shotgun (WGS) entry which is preliminary data.</text>
</comment>
<accession>A0ABW2UPG4</accession>
<protein>
    <submittedName>
        <fullName evidence="1">YhcN/YlaJ family sporulation lipoprotein</fullName>
    </submittedName>
</protein>
<evidence type="ECO:0000313" key="1">
    <source>
        <dbReference type="EMBL" id="MFC7745651.1"/>
    </source>
</evidence>
<dbReference type="Proteomes" id="UP001596620">
    <property type="component" value="Unassembled WGS sequence"/>
</dbReference>
<evidence type="ECO:0000313" key="2">
    <source>
        <dbReference type="Proteomes" id="UP001596620"/>
    </source>
</evidence>
<keyword evidence="1" id="KW-0449">Lipoprotein</keyword>
<proteinExistence type="predicted"/>
<organism evidence="1 2">
    <name type="scientific">Lentibacillus kimchii</name>
    <dbReference type="NCBI Taxonomy" id="1542911"/>
    <lineage>
        <taxon>Bacteria</taxon>
        <taxon>Bacillati</taxon>
        <taxon>Bacillota</taxon>
        <taxon>Bacilli</taxon>
        <taxon>Bacillales</taxon>
        <taxon>Bacillaceae</taxon>
        <taxon>Lentibacillus</taxon>
    </lineage>
</organism>